<reference evidence="3" key="2">
    <citation type="journal article" date="2019" name="Mol. Plant Microbe Interact.">
        <title>Genome sequence resources for four phytopathogenic fungi from the Colletotrichum orbiculare species complex.</title>
        <authorList>
            <person name="Gan P."/>
            <person name="Tsushima A."/>
            <person name="Narusaka M."/>
            <person name="Narusaka Y."/>
            <person name="Takano Y."/>
            <person name="Kubo Y."/>
            <person name="Shirasu K."/>
        </authorList>
    </citation>
    <scope>GENOME REANNOTATION</scope>
    <source>
        <strain evidence="3">104-T / ATCC 96160 / CBS 514.97 / LARS 414 / MAFF 240422</strain>
    </source>
</reference>
<organism evidence="2 3">
    <name type="scientific">Colletotrichum orbiculare (strain 104-T / ATCC 96160 / CBS 514.97 / LARS 414 / MAFF 240422)</name>
    <name type="common">Cucumber anthracnose fungus</name>
    <name type="synonym">Colletotrichum lagenarium</name>
    <dbReference type="NCBI Taxonomy" id="1213857"/>
    <lineage>
        <taxon>Eukaryota</taxon>
        <taxon>Fungi</taxon>
        <taxon>Dikarya</taxon>
        <taxon>Ascomycota</taxon>
        <taxon>Pezizomycotina</taxon>
        <taxon>Sordariomycetes</taxon>
        <taxon>Hypocreomycetidae</taxon>
        <taxon>Glomerellales</taxon>
        <taxon>Glomerellaceae</taxon>
        <taxon>Colletotrichum</taxon>
        <taxon>Colletotrichum orbiculare species complex</taxon>
    </lineage>
</organism>
<proteinExistence type="predicted"/>
<evidence type="ECO:0000256" key="1">
    <source>
        <dbReference type="SAM" id="MobiDB-lite"/>
    </source>
</evidence>
<sequence>MWDAIEKFAALRKRNAETRLDSWESWTGIGQGVDVELGNLTPPQDDDPPPVLLLPQLPPLQPSSPMSSIHLDLVIGLLKQVILHTEPHIKTTYQDARPHTKGPPADIKASDYISRH</sequence>
<evidence type="ECO:0000313" key="2">
    <source>
        <dbReference type="EMBL" id="TDZ26715.1"/>
    </source>
</evidence>
<comment type="caution">
    <text evidence="2">The sequence shown here is derived from an EMBL/GenBank/DDBJ whole genome shotgun (WGS) entry which is preliminary data.</text>
</comment>
<gene>
    <name evidence="2" type="ORF">Cob_v000324</name>
</gene>
<dbReference type="EMBL" id="AMCV02000001">
    <property type="protein sequence ID" value="TDZ26715.1"/>
    <property type="molecule type" value="Genomic_DNA"/>
</dbReference>
<dbReference type="AlphaFoldDB" id="A0A484GAS1"/>
<name>A0A484GAS1_COLOR</name>
<keyword evidence="3" id="KW-1185">Reference proteome</keyword>
<protein>
    <submittedName>
        <fullName evidence="2">Uncharacterized protein</fullName>
    </submittedName>
</protein>
<dbReference type="Proteomes" id="UP000014480">
    <property type="component" value="Unassembled WGS sequence"/>
</dbReference>
<feature type="region of interest" description="Disordered" evidence="1">
    <location>
        <begin position="89"/>
        <end position="116"/>
    </location>
</feature>
<reference evidence="3" key="1">
    <citation type="journal article" date="2013" name="New Phytol.">
        <title>Comparative genomic and transcriptomic analyses reveal the hemibiotrophic stage shift of Colletotrichum fungi.</title>
        <authorList>
            <person name="Gan P."/>
            <person name="Ikeda K."/>
            <person name="Irieda H."/>
            <person name="Narusaka M."/>
            <person name="O'Connell R.J."/>
            <person name="Narusaka Y."/>
            <person name="Takano Y."/>
            <person name="Kubo Y."/>
            <person name="Shirasu K."/>
        </authorList>
    </citation>
    <scope>NUCLEOTIDE SEQUENCE [LARGE SCALE GENOMIC DNA]</scope>
    <source>
        <strain evidence="3">104-T / ATCC 96160 / CBS 514.97 / LARS 414 / MAFF 240422</strain>
    </source>
</reference>
<accession>A0A484GAS1</accession>
<evidence type="ECO:0000313" key="3">
    <source>
        <dbReference type="Proteomes" id="UP000014480"/>
    </source>
</evidence>